<dbReference type="InParanoid" id="I3TG74"/>
<dbReference type="EMBL" id="CP003531">
    <property type="protein sequence ID" value="AFK51762.1"/>
    <property type="molecule type" value="Genomic_DNA"/>
</dbReference>
<sequence>MLLEAKIDEAGYPKGFRIRGVSLELDEGELVVVTGRSGSGKTTLARALTNTITLRGGYLRGDVRLLGKSVKEYQPGDLAGVLAYIPQEPWYGIIGYTVMSEFCYTQLIVRDKCDMKTLNEAGLGGMEDFITYGLSAGQTQLLLWAEALATGARVIVMDEPLVYLDEAGRSKMKSLVQQQLSEGKGFVIVDHDPLFWAELRPRFILMNHGVVEYDGYSLSWAWEVKSPRVGRGGGSRLAVRLKDVWFRYPGYGWVLRGVDLEVGSGTLTVVMGRNGSGKTTLLKLVAGLLRPSRGSVTVKGRPIYIPENPLAYFSMPTPWEELVYMVGGDEDRAREVAELFNLRGVMGSKLADLSSGERRRLAIASAYLGGFDIYLLDEPTGGLDVFNAGRVVEVVERLVEEGKTVVIASHDDRLVRAVERKVVIDRGVVL</sequence>
<dbReference type="KEGG" id="thg:TCELL_1340"/>
<evidence type="ECO:0000256" key="3">
    <source>
        <dbReference type="ARBA" id="ARBA00022741"/>
    </source>
</evidence>
<comment type="function">
    <text evidence="5">Probably part of an ABC transporter complex. Responsible for energy coupling to the transport system.</text>
</comment>
<dbReference type="GO" id="GO:0043190">
    <property type="term" value="C:ATP-binding cassette (ABC) transporter complex"/>
    <property type="evidence" value="ECO:0007669"/>
    <property type="project" value="TreeGrafter"/>
</dbReference>
<dbReference type="PANTHER" id="PTHR43553">
    <property type="entry name" value="HEAVY METAL TRANSPORTER"/>
    <property type="match status" value="1"/>
</dbReference>
<dbReference type="InterPro" id="IPR003593">
    <property type="entry name" value="AAA+_ATPase"/>
</dbReference>
<evidence type="ECO:0000313" key="8">
    <source>
        <dbReference type="Proteomes" id="UP000005270"/>
    </source>
</evidence>
<protein>
    <submittedName>
        <fullName evidence="7">ABC transporter related protein</fullName>
    </submittedName>
</protein>
<dbReference type="RefSeq" id="WP_014738012.1">
    <property type="nucleotide sequence ID" value="NC_017954.1"/>
</dbReference>
<dbReference type="OrthoDB" id="35850at2157"/>
<proteinExistence type="predicted"/>
<dbReference type="SUPFAM" id="SSF52540">
    <property type="entry name" value="P-loop containing nucleoside triphosphate hydrolases"/>
    <property type="match status" value="2"/>
</dbReference>
<keyword evidence="8" id="KW-1185">Reference proteome</keyword>
<dbReference type="PROSITE" id="PS00211">
    <property type="entry name" value="ABC_TRANSPORTER_1"/>
    <property type="match status" value="1"/>
</dbReference>
<keyword evidence="3" id="KW-0547">Nucleotide-binding</keyword>
<feature type="domain" description="ABC transporter" evidence="6">
    <location>
        <begin position="2"/>
        <end position="233"/>
    </location>
</feature>
<organism evidence="7 8">
    <name type="scientific">Thermogladius calderae (strain DSM 22663 / VKM B-2946 / 1633)</name>
    <dbReference type="NCBI Taxonomy" id="1184251"/>
    <lineage>
        <taxon>Archaea</taxon>
        <taxon>Thermoproteota</taxon>
        <taxon>Thermoprotei</taxon>
        <taxon>Desulfurococcales</taxon>
        <taxon>Desulfurococcaceae</taxon>
        <taxon>Thermogladius</taxon>
    </lineage>
</organism>
<evidence type="ECO:0000256" key="4">
    <source>
        <dbReference type="ARBA" id="ARBA00022840"/>
    </source>
</evidence>
<evidence type="ECO:0000259" key="6">
    <source>
        <dbReference type="PROSITE" id="PS50893"/>
    </source>
</evidence>
<dbReference type="GO" id="GO:0005524">
    <property type="term" value="F:ATP binding"/>
    <property type="evidence" value="ECO:0007669"/>
    <property type="project" value="UniProtKB-KW"/>
</dbReference>
<evidence type="ECO:0000313" key="7">
    <source>
        <dbReference type="EMBL" id="AFK51762.1"/>
    </source>
</evidence>
<dbReference type="SMART" id="SM00382">
    <property type="entry name" value="AAA"/>
    <property type="match status" value="2"/>
</dbReference>
<dbReference type="InterPro" id="IPR015856">
    <property type="entry name" value="ABC_transpr_CbiO/EcfA_su"/>
</dbReference>
<dbReference type="eggNOG" id="arCOG00185">
    <property type="taxonomic scope" value="Archaea"/>
</dbReference>
<dbReference type="HOGENOM" id="CLU_000604_86_7_2"/>
<name>I3TG74_THEC1</name>
<dbReference type="InterPro" id="IPR050095">
    <property type="entry name" value="ECF_ABC_transporter_ATP-bd"/>
</dbReference>
<dbReference type="InterPro" id="IPR003439">
    <property type="entry name" value="ABC_transporter-like_ATP-bd"/>
</dbReference>
<dbReference type="AlphaFoldDB" id="I3TG74"/>
<comment type="subcellular location">
    <subcellularLocation>
        <location evidence="1">Cell membrane</location>
    </subcellularLocation>
</comment>
<dbReference type="CDD" id="cd03225">
    <property type="entry name" value="ABC_cobalt_CbiO_domain1"/>
    <property type="match status" value="1"/>
</dbReference>
<gene>
    <name evidence="7" type="ordered locus">TCELL_1340</name>
</gene>
<dbReference type="PROSITE" id="PS50893">
    <property type="entry name" value="ABC_TRANSPORTER_2"/>
    <property type="match status" value="2"/>
</dbReference>
<dbReference type="GO" id="GO:0016887">
    <property type="term" value="F:ATP hydrolysis activity"/>
    <property type="evidence" value="ECO:0007669"/>
    <property type="project" value="InterPro"/>
</dbReference>
<dbReference type="Gene3D" id="3.40.50.300">
    <property type="entry name" value="P-loop containing nucleotide triphosphate hydrolases"/>
    <property type="match status" value="2"/>
</dbReference>
<evidence type="ECO:0000256" key="2">
    <source>
        <dbReference type="ARBA" id="ARBA00022448"/>
    </source>
</evidence>
<dbReference type="GeneID" id="13013664"/>
<accession>I3TG74</accession>
<evidence type="ECO:0000256" key="5">
    <source>
        <dbReference type="ARBA" id="ARBA00025157"/>
    </source>
</evidence>
<dbReference type="InterPro" id="IPR027417">
    <property type="entry name" value="P-loop_NTPase"/>
</dbReference>
<dbReference type="Proteomes" id="UP000005270">
    <property type="component" value="Chromosome"/>
</dbReference>
<keyword evidence="4" id="KW-0067">ATP-binding</keyword>
<evidence type="ECO:0000256" key="1">
    <source>
        <dbReference type="ARBA" id="ARBA00004236"/>
    </source>
</evidence>
<keyword evidence="2" id="KW-0813">Transport</keyword>
<feature type="domain" description="ABC transporter" evidence="6">
    <location>
        <begin position="239"/>
        <end position="430"/>
    </location>
</feature>
<dbReference type="GO" id="GO:0042626">
    <property type="term" value="F:ATPase-coupled transmembrane transporter activity"/>
    <property type="evidence" value="ECO:0007669"/>
    <property type="project" value="TreeGrafter"/>
</dbReference>
<reference evidence="7 8" key="1">
    <citation type="journal article" date="2012" name="J. Bacteriol.">
        <title>Complete genome sequence of the hyperthermophilic cellulolytic Crenarchaeon 'Thermogladius cellulolyticus' 1633.</title>
        <authorList>
            <person name="Mardanov A.V."/>
            <person name="Kochetkova T.V."/>
            <person name="Beletsky A.V."/>
            <person name="Bonch-Osmolovskaya E.A."/>
            <person name="Ravin N.V."/>
            <person name="Skryabin K.G."/>
        </authorList>
    </citation>
    <scope>NUCLEOTIDE SEQUENCE [LARGE SCALE GENOMIC DNA]</scope>
    <source>
        <strain evidence="8">DSM 22663 / VKM B-2946 / 1633</strain>
    </source>
</reference>
<dbReference type="InterPro" id="IPR017871">
    <property type="entry name" value="ABC_transporter-like_CS"/>
</dbReference>
<dbReference type="STRING" id="1184251.TCELL_1340"/>
<dbReference type="Pfam" id="PF00005">
    <property type="entry name" value="ABC_tran"/>
    <property type="match status" value="2"/>
</dbReference>